<evidence type="ECO:0000256" key="5">
    <source>
        <dbReference type="ARBA" id="ARBA00022692"/>
    </source>
</evidence>
<evidence type="ECO:0000256" key="8">
    <source>
        <dbReference type="SAM" id="Phobius"/>
    </source>
</evidence>
<feature type="transmembrane region" description="Helical" evidence="8">
    <location>
        <begin position="369"/>
        <end position="391"/>
    </location>
</feature>
<dbReference type="GO" id="GO:0009103">
    <property type="term" value="P:lipopolysaccharide biosynthetic process"/>
    <property type="evidence" value="ECO:0007669"/>
    <property type="project" value="UniProtKB-ARBA"/>
</dbReference>
<feature type="transmembrane region" description="Helical" evidence="8">
    <location>
        <begin position="230"/>
        <end position="258"/>
    </location>
</feature>
<evidence type="ECO:0000256" key="2">
    <source>
        <dbReference type="ARBA" id="ARBA00022475"/>
    </source>
</evidence>
<dbReference type="Proteomes" id="UP001204953">
    <property type="component" value="Unassembled WGS sequence"/>
</dbReference>
<evidence type="ECO:0000256" key="6">
    <source>
        <dbReference type="ARBA" id="ARBA00022989"/>
    </source>
</evidence>
<dbReference type="InterPro" id="IPR050297">
    <property type="entry name" value="LipidA_mod_glycosyltrf_83"/>
</dbReference>
<feature type="transmembrane region" description="Helical" evidence="8">
    <location>
        <begin position="397"/>
        <end position="417"/>
    </location>
</feature>
<evidence type="ECO:0000313" key="9">
    <source>
        <dbReference type="EMBL" id="MCP2731695.1"/>
    </source>
</evidence>
<feature type="transmembrane region" description="Helical" evidence="8">
    <location>
        <begin position="15"/>
        <end position="33"/>
    </location>
</feature>
<keyword evidence="10" id="KW-1185">Reference proteome</keyword>
<feature type="transmembrane region" description="Helical" evidence="8">
    <location>
        <begin position="339"/>
        <end position="362"/>
    </location>
</feature>
<accession>A0AAE3GW22</accession>
<keyword evidence="6 8" id="KW-1133">Transmembrane helix</keyword>
<keyword evidence="2" id="KW-1003">Cell membrane</keyword>
<keyword evidence="5 8" id="KW-0812">Transmembrane</keyword>
<keyword evidence="7 8" id="KW-0472">Membrane</keyword>
<proteinExistence type="predicted"/>
<comment type="caution">
    <text evidence="9">The sequence shown here is derived from an EMBL/GenBank/DDBJ whole genome shotgun (WGS) entry which is preliminary data.</text>
</comment>
<reference evidence="9" key="1">
    <citation type="submission" date="2022-06" db="EMBL/GenBank/DDBJ databases">
        <title>New cyanobacteria of genus Symplocastrum in benthos of Lake Baikal.</title>
        <authorList>
            <person name="Sorokovikova E."/>
            <person name="Tikhonova I."/>
            <person name="Krasnopeev A."/>
            <person name="Evseev P."/>
            <person name="Gladkikh A."/>
            <person name="Belykh O."/>
        </authorList>
    </citation>
    <scope>NUCLEOTIDE SEQUENCE</scope>
    <source>
        <strain evidence="9">BBK-W-15</strain>
    </source>
</reference>
<dbReference type="GO" id="GO:0010041">
    <property type="term" value="P:response to iron(III) ion"/>
    <property type="evidence" value="ECO:0007669"/>
    <property type="project" value="TreeGrafter"/>
</dbReference>
<feature type="transmembrane region" description="Helical" evidence="8">
    <location>
        <begin position="437"/>
        <end position="457"/>
    </location>
</feature>
<dbReference type="EMBL" id="JAMZMM010000379">
    <property type="protein sequence ID" value="MCP2731695.1"/>
    <property type="molecule type" value="Genomic_DNA"/>
</dbReference>
<evidence type="ECO:0000256" key="3">
    <source>
        <dbReference type="ARBA" id="ARBA00022676"/>
    </source>
</evidence>
<dbReference type="GO" id="GO:0005886">
    <property type="term" value="C:plasma membrane"/>
    <property type="evidence" value="ECO:0007669"/>
    <property type="project" value="UniProtKB-SubCell"/>
</dbReference>
<evidence type="ECO:0000256" key="4">
    <source>
        <dbReference type="ARBA" id="ARBA00022679"/>
    </source>
</evidence>
<name>A0AAE3GW22_9CYAN</name>
<feature type="transmembrane region" description="Helical" evidence="8">
    <location>
        <begin position="204"/>
        <end position="223"/>
    </location>
</feature>
<evidence type="ECO:0000313" key="10">
    <source>
        <dbReference type="Proteomes" id="UP001204953"/>
    </source>
</evidence>
<organism evidence="9 10">
    <name type="scientific">Limnofasciculus baicalensis BBK-W-15</name>
    <dbReference type="NCBI Taxonomy" id="2699891"/>
    <lineage>
        <taxon>Bacteria</taxon>
        <taxon>Bacillati</taxon>
        <taxon>Cyanobacteriota</taxon>
        <taxon>Cyanophyceae</taxon>
        <taxon>Coleofasciculales</taxon>
        <taxon>Coleofasciculaceae</taxon>
        <taxon>Limnofasciculus</taxon>
        <taxon>Limnofasciculus baicalensis</taxon>
    </lineage>
</organism>
<dbReference type="GO" id="GO:0016763">
    <property type="term" value="F:pentosyltransferase activity"/>
    <property type="evidence" value="ECO:0007669"/>
    <property type="project" value="TreeGrafter"/>
</dbReference>
<gene>
    <name evidence="9" type="ORF">NJ959_25015</name>
</gene>
<comment type="subcellular location">
    <subcellularLocation>
        <location evidence="1">Cell membrane</location>
        <topology evidence="1">Multi-pass membrane protein</topology>
    </subcellularLocation>
</comment>
<feature type="transmembrane region" description="Helical" evidence="8">
    <location>
        <begin position="270"/>
        <end position="298"/>
    </location>
</feature>
<evidence type="ECO:0000256" key="1">
    <source>
        <dbReference type="ARBA" id="ARBA00004651"/>
    </source>
</evidence>
<keyword evidence="3 9" id="KW-0328">Glycosyltransferase</keyword>
<protein>
    <submittedName>
        <fullName evidence="9">Glycosyltransferase family 39 protein</fullName>
        <ecNumber evidence="9">2.4.-.-</ecNumber>
    </submittedName>
</protein>
<dbReference type="RefSeq" id="WP_254014428.1">
    <property type="nucleotide sequence ID" value="NZ_JAMZMM010000379.1"/>
</dbReference>
<dbReference type="EC" id="2.4.-.-" evidence="9"/>
<sequence length="573" mass="65467">MLKNQLIQRLNLPKTWLSFLIITVLILGIFFRLTNLDRKIYWFDETYTSLRISGYTETEIVQEFSQPKIISIQDLQYYQHLNPERSLIDTIKSLSLEDPQHPPLYYVIARFWAQWFGTSVTAMRSLPALISLLAFPSIYWLCQELFNSPVTNTSATSATPSATSATPSAAPSAAPSATNIGPVAAAILAVSPFHVLYAQEARQYSLWTVTILISNAALIRAIRLKTKRSWLIYFLTLTTSFYTFLFSGLVAIGHGIYIITIEKFCLTKTIIYYLLASLAALIIFIPWLGIVITSLSQIHKVTSWANQKNSLLKSIQTLMGVLARIFIDFNTRSRDPLIYLIPITIAILFLLIIVSYSFYFLIRHTPKRTWLFIVTLVGVPAIALIIPDLIFGGNRSTLRFLTPLILGIQLAIAYLLATKISQQREWREHKTWQIVTIILLSCGILSCAVSSQAEVWWNKHLNVSNPAIANIINQTPHPLLISDDQMAYILTFSYVLEPKVKLIIQPRCYTCNLNYLFAVKPYIPQIPDEFSDVFLYKHTPSPKWNEELKKQQIYKLQLVYNTPDDQLWKLDKQ</sequence>
<feature type="transmembrane region" description="Helical" evidence="8">
    <location>
        <begin position="180"/>
        <end position="198"/>
    </location>
</feature>
<dbReference type="PANTHER" id="PTHR33908">
    <property type="entry name" value="MANNOSYLTRANSFERASE YKCB-RELATED"/>
    <property type="match status" value="1"/>
</dbReference>
<dbReference type="AlphaFoldDB" id="A0AAE3GW22"/>
<dbReference type="PANTHER" id="PTHR33908:SF3">
    <property type="entry name" value="UNDECAPRENYL PHOSPHATE-ALPHA-4-AMINO-4-DEOXY-L-ARABINOSE ARABINOSYL TRANSFERASE"/>
    <property type="match status" value="1"/>
</dbReference>
<keyword evidence="4 9" id="KW-0808">Transferase</keyword>
<evidence type="ECO:0000256" key="7">
    <source>
        <dbReference type="ARBA" id="ARBA00023136"/>
    </source>
</evidence>